<evidence type="ECO:0000313" key="12">
    <source>
        <dbReference type="Proteomes" id="UP001179946"/>
    </source>
</evidence>
<evidence type="ECO:0000256" key="3">
    <source>
        <dbReference type="ARBA" id="ARBA00022519"/>
    </source>
</evidence>
<evidence type="ECO:0000256" key="7">
    <source>
        <dbReference type="ARBA" id="ARBA00023136"/>
    </source>
</evidence>
<evidence type="ECO:0000256" key="2">
    <source>
        <dbReference type="ARBA" id="ARBA00022475"/>
    </source>
</evidence>
<dbReference type="RefSeq" id="WP_001585819.1">
    <property type="nucleotide sequence ID" value="NZ_BFQN01000004.1"/>
</dbReference>
<accession>A0A2Z2J655</accession>
<keyword evidence="7" id="KW-0472">Membrane</keyword>
<gene>
    <name evidence="9" type="ORF">FJQ40_26365</name>
    <name evidence="10" type="ORF">QDW62_11065</name>
</gene>
<dbReference type="GO" id="GO:0005886">
    <property type="term" value="C:plasma membrane"/>
    <property type="evidence" value="ECO:0007669"/>
    <property type="project" value="UniProtKB-SubCell"/>
</dbReference>
<proteinExistence type="inferred from homology"/>
<keyword evidence="4" id="KW-1277">Toxin-antitoxin system</keyword>
<protein>
    <submittedName>
        <fullName evidence="10">Hok/Gef family protein</fullName>
    </submittedName>
</protein>
<evidence type="ECO:0000256" key="1">
    <source>
        <dbReference type="ARBA" id="ARBA00004377"/>
    </source>
</evidence>
<dbReference type="EMBL" id="CP122634">
    <property type="protein sequence ID" value="WHI04000.1"/>
    <property type="molecule type" value="Genomic_DNA"/>
</dbReference>
<name>A0A2Z2J655_ECOLX</name>
<dbReference type="InterPro" id="IPR000021">
    <property type="entry name" value="Hok/gef_toxin"/>
</dbReference>
<evidence type="ECO:0000256" key="6">
    <source>
        <dbReference type="ARBA" id="ARBA00022989"/>
    </source>
</evidence>
<evidence type="ECO:0000313" key="9">
    <source>
        <dbReference type="EMBL" id="EFB1700816.1"/>
    </source>
</evidence>
<dbReference type="PRINTS" id="PR00281">
    <property type="entry name" value="HOKGEFTOXIC"/>
</dbReference>
<dbReference type="Proteomes" id="UP000533284">
    <property type="component" value="Unassembled WGS sequence"/>
</dbReference>
<dbReference type="Proteomes" id="UP001179946">
    <property type="component" value="Chromosome"/>
</dbReference>
<reference evidence="10" key="2">
    <citation type="journal article" date="2023" name="Front. Microbiol.">
        <title>Virotyping and genetic antimicrobial susceptibility testing of porcine ETEC/STEC strains and associated plasmid types.</title>
        <authorList>
            <person name="Vereecke N."/>
            <person name="Van Hoorde S."/>
            <person name="Sperling D."/>
            <person name="Theuns S."/>
            <person name="Devriendt B."/>
            <person name="Cox E."/>
        </authorList>
    </citation>
    <scope>NUCLEOTIDE SEQUENCE</scope>
    <source>
        <strain evidence="10">ETEC4085</strain>
    </source>
</reference>
<dbReference type="EMBL" id="AASDBN010000108">
    <property type="protein sequence ID" value="EFB1700816.1"/>
    <property type="molecule type" value="Genomic_DNA"/>
</dbReference>
<dbReference type="InterPro" id="IPR018084">
    <property type="entry name" value="Hok/gef_toxin_CS"/>
</dbReference>
<comment type="subcellular location">
    <subcellularLocation>
        <location evidence="1 8">Cell inner membrane</location>
        <topology evidence="1 8">Single-pass membrane protein</topology>
    </subcellularLocation>
</comment>
<organism evidence="10 12">
    <name type="scientific">Escherichia coli</name>
    <dbReference type="NCBI Taxonomy" id="562"/>
    <lineage>
        <taxon>Bacteria</taxon>
        <taxon>Pseudomonadati</taxon>
        <taxon>Pseudomonadota</taxon>
        <taxon>Gammaproteobacteria</taxon>
        <taxon>Enterobacterales</taxon>
        <taxon>Enterobacteriaceae</taxon>
        <taxon>Escherichia</taxon>
    </lineage>
</organism>
<reference evidence="9 11" key="1">
    <citation type="submission" date="2019-06" db="EMBL/GenBank/DDBJ databases">
        <authorList>
            <consortium name="GenomeTrakr network: Whole genome sequencing for foodborne pathogen traceback"/>
        </authorList>
    </citation>
    <scope>NUCLEOTIDE SEQUENCE [LARGE SCALE GENOMIC DNA]</scope>
    <source>
        <strain evidence="9 11">PSU-1847</strain>
    </source>
</reference>
<evidence type="ECO:0000256" key="5">
    <source>
        <dbReference type="ARBA" id="ARBA00022692"/>
    </source>
</evidence>
<dbReference type="PROSITE" id="PS00556">
    <property type="entry name" value="HOK_GEF"/>
    <property type="match status" value="1"/>
</dbReference>
<keyword evidence="3" id="KW-0997">Cell inner membrane</keyword>
<sequence length="50" mass="5910">MRRSYVFCLVVVCITILIFVWMVRGSLCELHIRQGNTELSAYLAYEVEKR</sequence>
<keyword evidence="5" id="KW-0812">Transmembrane</keyword>
<comment type="similarity">
    <text evidence="8">Belongs to the hok/gef family.</text>
</comment>
<dbReference type="Pfam" id="PF01848">
    <property type="entry name" value="HOK_GEF"/>
    <property type="match status" value="1"/>
</dbReference>
<evidence type="ECO:0000256" key="8">
    <source>
        <dbReference type="RuleBase" id="RU221113"/>
    </source>
</evidence>
<evidence type="ECO:0000313" key="11">
    <source>
        <dbReference type="Proteomes" id="UP000533284"/>
    </source>
</evidence>
<keyword evidence="2" id="KW-1003">Cell membrane</keyword>
<evidence type="ECO:0000256" key="4">
    <source>
        <dbReference type="ARBA" id="ARBA00022649"/>
    </source>
</evidence>
<dbReference type="AlphaFoldDB" id="A0A2Z2J655"/>
<keyword evidence="6" id="KW-1133">Transmembrane helix</keyword>
<evidence type="ECO:0000313" key="10">
    <source>
        <dbReference type="EMBL" id="WHI04000.1"/>
    </source>
</evidence>